<dbReference type="RefSeq" id="WP_067877400.1">
    <property type="nucleotide sequence ID" value="NZ_CP013979.1"/>
</dbReference>
<evidence type="ECO:0000313" key="2">
    <source>
        <dbReference type="Proteomes" id="UP000078437"/>
    </source>
</evidence>
<dbReference type="STRING" id="453304.ATC03_12145"/>
<dbReference type="Proteomes" id="UP000078437">
    <property type="component" value="Chromosome"/>
</dbReference>
<reference evidence="2" key="2">
    <citation type="submission" date="2016-01" db="EMBL/GenBank/DDBJ databases">
        <title>Complete genome sequence of Agromyces aureus AR33T and comparison with related organisms.</title>
        <authorList>
            <person name="Corretto E."/>
            <person name="Antonielli L."/>
            <person name="Sessitsch A."/>
            <person name="Brader G."/>
        </authorList>
    </citation>
    <scope>NUCLEOTIDE SEQUENCE [LARGE SCALE GENOMIC DNA]</scope>
    <source>
        <strain evidence="2">AR33</strain>
    </source>
</reference>
<keyword evidence="2" id="KW-1185">Reference proteome</keyword>
<dbReference type="EMBL" id="CP013979">
    <property type="protein sequence ID" value="ANJ27358.1"/>
    <property type="molecule type" value="Genomic_DNA"/>
</dbReference>
<organism evidence="1 2">
    <name type="scientific">Agromyces aureus</name>
    <dbReference type="NCBI Taxonomy" id="453304"/>
    <lineage>
        <taxon>Bacteria</taxon>
        <taxon>Bacillati</taxon>
        <taxon>Actinomycetota</taxon>
        <taxon>Actinomycetes</taxon>
        <taxon>Micrococcales</taxon>
        <taxon>Microbacteriaceae</taxon>
        <taxon>Agromyces</taxon>
    </lineage>
</organism>
<dbReference type="Pfam" id="PF14137">
    <property type="entry name" value="DUF4304"/>
    <property type="match status" value="1"/>
</dbReference>
<dbReference type="AlphaFoldDB" id="A0A191WGQ5"/>
<gene>
    <name evidence="1" type="ORF">ATC03_12145</name>
</gene>
<reference evidence="1 2" key="1">
    <citation type="journal article" date="2016" name="Int. J. Syst. Evol. Microbiol.">
        <title>Agromyces aureus sp. nov., isolated from the rhizosphere of Salix caprea L. grown in a heavy-metal-contaminated soil.</title>
        <authorList>
            <person name="Corretto E."/>
            <person name="Antonielli L."/>
            <person name="Sessitsch A."/>
            <person name="Compant S."/>
            <person name="Gorfer M."/>
            <person name="Kuffner M."/>
            <person name="Brader G."/>
        </authorList>
    </citation>
    <scope>NUCLEOTIDE SEQUENCE [LARGE SCALE GENOMIC DNA]</scope>
    <source>
        <strain evidence="1 2">AR33</strain>
    </source>
</reference>
<sequence>MATAQEQLKALLREELAPRLRAEGLTGTERSFTVPSREFFAQLGIQSSVSSTSEIVKFTVNAQVIRKASWEAARQDRARLPAKPSPNARYSVEGSWDERVGLLMGTTDRWWTLGANGANRGEIASDVIHAVIDFALPSIRERMA</sequence>
<accession>A0A191WGQ5</accession>
<dbReference type="KEGG" id="agy:ATC03_12145"/>
<protein>
    <recommendedName>
        <fullName evidence="3">DUF4304 domain-containing protein</fullName>
    </recommendedName>
</protein>
<evidence type="ECO:0000313" key="1">
    <source>
        <dbReference type="EMBL" id="ANJ27358.1"/>
    </source>
</evidence>
<evidence type="ECO:0008006" key="3">
    <source>
        <dbReference type="Google" id="ProtNLM"/>
    </source>
</evidence>
<dbReference type="OrthoDB" id="5146005at2"/>
<name>A0A191WGQ5_9MICO</name>
<proteinExistence type="predicted"/>
<dbReference type="InterPro" id="IPR025412">
    <property type="entry name" value="DUF4304"/>
</dbReference>